<feature type="transmembrane region" description="Helical" evidence="1">
    <location>
        <begin position="129"/>
        <end position="153"/>
    </location>
</feature>
<evidence type="ECO:0000256" key="1">
    <source>
        <dbReference type="SAM" id="Phobius"/>
    </source>
</evidence>
<feature type="transmembrane region" description="Helical" evidence="1">
    <location>
        <begin position="159"/>
        <end position="182"/>
    </location>
</feature>
<dbReference type="Proteomes" id="UP000051984">
    <property type="component" value="Unassembled WGS sequence"/>
</dbReference>
<dbReference type="AlphaFoldDB" id="A0A0R1EVJ3"/>
<reference evidence="2 3" key="1">
    <citation type="journal article" date="2015" name="Genome Announc.">
        <title>Expanding the biotechnology potential of lactobacilli through comparative genomics of 213 strains and associated genera.</title>
        <authorList>
            <person name="Sun Z."/>
            <person name="Harris H.M."/>
            <person name="McCann A."/>
            <person name="Guo C."/>
            <person name="Argimon S."/>
            <person name="Zhang W."/>
            <person name="Yang X."/>
            <person name="Jeffery I.B."/>
            <person name="Cooney J.C."/>
            <person name="Kagawa T.F."/>
            <person name="Liu W."/>
            <person name="Song Y."/>
            <person name="Salvetti E."/>
            <person name="Wrobel A."/>
            <person name="Rasinkangas P."/>
            <person name="Parkhill J."/>
            <person name="Rea M.C."/>
            <person name="O'Sullivan O."/>
            <person name="Ritari J."/>
            <person name="Douillard F.P."/>
            <person name="Paul Ross R."/>
            <person name="Yang R."/>
            <person name="Briner A.E."/>
            <person name="Felis G.E."/>
            <person name="de Vos W.M."/>
            <person name="Barrangou R."/>
            <person name="Klaenhammer T.R."/>
            <person name="Caufield P.W."/>
            <person name="Cui Y."/>
            <person name="Zhang H."/>
            <person name="O'Toole P.W."/>
        </authorList>
    </citation>
    <scope>NUCLEOTIDE SEQUENCE [LARGE SCALE GENOMIC DNA]</scope>
    <source>
        <strain evidence="2 3">DSM 20178</strain>
    </source>
</reference>
<keyword evidence="1" id="KW-1133">Transmembrane helix</keyword>
<dbReference type="PATRIC" id="fig|1423816.3.peg.1228"/>
<feature type="transmembrane region" description="Helical" evidence="1">
    <location>
        <begin position="48"/>
        <end position="68"/>
    </location>
</feature>
<keyword evidence="1" id="KW-0812">Transmembrane</keyword>
<evidence type="ECO:0000313" key="3">
    <source>
        <dbReference type="Proteomes" id="UP000051984"/>
    </source>
</evidence>
<organism evidence="2 3">
    <name type="scientific">Lacticaseibacillus zeae DSM 20178 = KCTC 3804</name>
    <dbReference type="NCBI Taxonomy" id="1423816"/>
    <lineage>
        <taxon>Bacteria</taxon>
        <taxon>Bacillati</taxon>
        <taxon>Bacillota</taxon>
        <taxon>Bacilli</taxon>
        <taxon>Lactobacillales</taxon>
        <taxon>Lactobacillaceae</taxon>
        <taxon>Lacticaseibacillus</taxon>
    </lineage>
</organism>
<evidence type="ECO:0000313" key="2">
    <source>
        <dbReference type="EMBL" id="KRK11226.1"/>
    </source>
</evidence>
<dbReference type="EMBL" id="AZCT01000018">
    <property type="protein sequence ID" value="KRK11226.1"/>
    <property type="molecule type" value="Genomic_DNA"/>
</dbReference>
<comment type="caution">
    <text evidence="2">The sequence shown here is derived from an EMBL/GenBank/DDBJ whole genome shotgun (WGS) entry which is preliminary data.</text>
</comment>
<proteinExistence type="predicted"/>
<feature type="transmembrane region" description="Helical" evidence="1">
    <location>
        <begin position="80"/>
        <end position="108"/>
    </location>
</feature>
<accession>A0A0R1EVJ3</accession>
<keyword evidence="1" id="KW-0472">Membrane</keyword>
<gene>
    <name evidence="2" type="ORF">FD51_GL001182</name>
</gene>
<protein>
    <submittedName>
        <fullName evidence="2">Uncharacterized protein</fullName>
    </submittedName>
</protein>
<feature type="transmembrane region" description="Helical" evidence="1">
    <location>
        <begin position="15"/>
        <end position="36"/>
    </location>
</feature>
<sequence>MTMDWFMRSDLAMELGIVLYVVFEILAVPIVSILTVHRKISNVMQGVTIFLSFILAVATPILVVTPLGSYLRVPNESFEIYISVLFAIMIAIPFIIVMAIDLGMLHWLRNPQNKYHDQIEYFQSGSIVFLMQALLIFEWCFLLGSLAAIYYVINPPKQIYTISKILMLLSLLVFPVILLKAWKGLLRLIKKVGGIN</sequence>
<name>A0A0R1EVJ3_LACZE</name>